<evidence type="ECO:0000313" key="6">
    <source>
        <dbReference type="Proteomes" id="UP000586694"/>
    </source>
</evidence>
<accession>A0A7K4MPP1</accession>
<sequence>MKPTPDPDWKERREKIEGYYRDIGKMGMTDMGKIKAVAVKSGDKLIVEFNDGDGILYEIIEDLINPLRMIKTLSEAEIKGYS</sequence>
<protein>
    <submittedName>
        <fullName evidence="1">Uncharacterized protein</fullName>
    </submittedName>
</protein>
<dbReference type="AlphaFoldDB" id="A0A7K4MPP1"/>
<evidence type="ECO:0000313" key="5">
    <source>
        <dbReference type="Proteomes" id="UP000527815"/>
    </source>
</evidence>
<evidence type="ECO:0000313" key="3">
    <source>
        <dbReference type="EMBL" id="NWJ99783.1"/>
    </source>
</evidence>
<proteinExistence type="predicted"/>
<reference evidence="4 5" key="1">
    <citation type="journal article" date="2019" name="Environ. Microbiol.">
        <title>Genomics insights into ecotype formation of ammonia-oxidizing archaea in the deep ocean.</title>
        <authorList>
            <person name="Wang Y."/>
            <person name="Huang J.M."/>
            <person name="Cui G.J."/>
            <person name="Nunoura T."/>
            <person name="Takaki Y."/>
            <person name="Li W.L."/>
            <person name="Li J."/>
            <person name="Gao Z.M."/>
            <person name="Takai K."/>
            <person name="Zhang A.Q."/>
            <person name="Stepanauskas R."/>
        </authorList>
    </citation>
    <scope>NUCLEOTIDE SEQUENCE [LARGE SCALE GENOMIC DNA]</scope>
    <source>
        <strain evidence="2 5">D1b</strain>
        <strain evidence="1 4">L15b</strain>
        <strain evidence="3 6">L19b</strain>
    </source>
</reference>
<dbReference type="Proteomes" id="UP000527815">
    <property type="component" value="Unassembled WGS sequence"/>
</dbReference>
<dbReference type="EMBL" id="JACASU010000042">
    <property type="protein sequence ID" value="NWJ99783.1"/>
    <property type="molecule type" value="Genomic_DNA"/>
</dbReference>
<evidence type="ECO:0000313" key="1">
    <source>
        <dbReference type="EMBL" id="NWJ43525.1"/>
    </source>
</evidence>
<evidence type="ECO:0000313" key="2">
    <source>
        <dbReference type="EMBL" id="NWJ77070.1"/>
    </source>
</evidence>
<evidence type="ECO:0000313" key="4">
    <source>
        <dbReference type="Proteomes" id="UP000523105"/>
    </source>
</evidence>
<comment type="caution">
    <text evidence="1">The sequence shown here is derived from an EMBL/GenBank/DDBJ whole genome shotgun (WGS) entry which is preliminary data.</text>
</comment>
<gene>
    <name evidence="3" type="ORF">HX802_03895</name>
    <name evidence="1" type="ORF">HX837_04890</name>
    <name evidence="2" type="ORF">HX865_00950</name>
</gene>
<organism evidence="1 4">
    <name type="scientific">Marine Group I thaumarchaeote</name>
    <dbReference type="NCBI Taxonomy" id="2511932"/>
    <lineage>
        <taxon>Archaea</taxon>
        <taxon>Nitrososphaerota</taxon>
        <taxon>Marine Group I</taxon>
    </lineage>
</organism>
<dbReference type="Proteomes" id="UP000523105">
    <property type="component" value="Unassembled WGS sequence"/>
</dbReference>
<dbReference type="EMBL" id="JACASV010000030">
    <property type="protein sequence ID" value="NWJ43525.1"/>
    <property type="molecule type" value="Genomic_DNA"/>
</dbReference>
<name>A0A7K4MPP1_9ARCH</name>
<dbReference type="EMBL" id="JACASZ010000006">
    <property type="protein sequence ID" value="NWJ77070.1"/>
    <property type="molecule type" value="Genomic_DNA"/>
</dbReference>
<dbReference type="Proteomes" id="UP000586694">
    <property type="component" value="Unassembled WGS sequence"/>
</dbReference>
<reference evidence="1" key="2">
    <citation type="submission" date="2020-06" db="EMBL/GenBank/DDBJ databases">
        <authorList>
            <person name="Wang Y."/>
        </authorList>
    </citation>
    <scope>NUCLEOTIDE SEQUENCE</scope>
    <source>
        <strain evidence="2">D1b</strain>
        <strain evidence="1">L15b</strain>
        <strain evidence="3">L19b</strain>
    </source>
</reference>